<organism evidence="10 11">
    <name type="scientific">Crocosphaera chwakensis CCY0110</name>
    <dbReference type="NCBI Taxonomy" id="391612"/>
    <lineage>
        <taxon>Bacteria</taxon>
        <taxon>Bacillati</taxon>
        <taxon>Cyanobacteriota</taxon>
        <taxon>Cyanophyceae</taxon>
        <taxon>Oscillatoriophycideae</taxon>
        <taxon>Chroococcales</taxon>
        <taxon>Aphanothecaceae</taxon>
        <taxon>Crocosphaera</taxon>
        <taxon>Crocosphaera chwakensis</taxon>
    </lineage>
</organism>
<dbReference type="GO" id="GO:0005886">
    <property type="term" value="C:plasma membrane"/>
    <property type="evidence" value="ECO:0007669"/>
    <property type="project" value="UniProtKB-SubCell"/>
</dbReference>
<proteinExistence type="predicted"/>
<keyword evidence="3" id="KW-1003">Cell membrane</keyword>
<keyword evidence="6 7" id="KW-0472">Membrane</keyword>
<dbReference type="Pfam" id="PF12704">
    <property type="entry name" value="MacB_PCD"/>
    <property type="match status" value="1"/>
</dbReference>
<dbReference type="Proteomes" id="UP000003781">
    <property type="component" value="Unassembled WGS sequence"/>
</dbReference>
<dbReference type="RefSeq" id="WP_008274264.1">
    <property type="nucleotide sequence ID" value="NZ_AAXW01000005.1"/>
</dbReference>
<dbReference type="Pfam" id="PF02687">
    <property type="entry name" value="FtsX"/>
    <property type="match status" value="1"/>
</dbReference>
<evidence type="ECO:0000256" key="7">
    <source>
        <dbReference type="SAM" id="Phobius"/>
    </source>
</evidence>
<feature type="domain" description="ABC3 transporter permease C-terminal" evidence="8">
    <location>
        <begin position="269"/>
        <end position="378"/>
    </location>
</feature>
<dbReference type="PIRSF" id="PIRSF031773">
    <property type="entry name" value="DevC"/>
    <property type="match status" value="1"/>
</dbReference>
<dbReference type="InterPro" id="IPR005891">
    <property type="entry name" value="DevC"/>
</dbReference>
<feature type="domain" description="MacB-like periplasmic core" evidence="9">
    <location>
        <begin position="20"/>
        <end position="233"/>
    </location>
</feature>
<dbReference type="eggNOG" id="COG0577">
    <property type="taxonomic scope" value="Bacteria"/>
</dbReference>
<evidence type="ECO:0000313" key="10">
    <source>
        <dbReference type="EMBL" id="EAZ92692.1"/>
    </source>
</evidence>
<name>A3ILP1_9CHRO</name>
<comment type="caution">
    <text evidence="10">The sequence shown here is derived from an EMBL/GenBank/DDBJ whole genome shotgun (WGS) entry which is preliminary data.</text>
</comment>
<keyword evidence="11" id="KW-1185">Reference proteome</keyword>
<evidence type="ECO:0000256" key="4">
    <source>
        <dbReference type="ARBA" id="ARBA00022692"/>
    </source>
</evidence>
<feature type="transmembrane region" description="Helical" evidence="7">
    <location>
        <begin position="259"/>
        <end position="284"/>
    </location>
</feature>
<evidence type="ECO:0000256" key="1">
    <source>
        <dbReference type="ARBA" id="ARBA00004651"/>
    </source>
</evidence>
<protein>
    <submittedName>
        <fullName evidence="10">DevC protein</fullName>
    </submittedName>
</protein>
<evidence type="ECO:0000313" key="11">
    <source>
        <dbReference type="Proteomes" id="UP000003781"/>
    </source>
</evidence>
<dbReference type="PANTHER" id="PTHR43738:SF1">
    <property type="entry name" value="HEMIN TRANSPORT SYSTEM PERMEASE PROTEIN HRTB-RELATED"/>
    <property type="match status" value="1"/>
</dbReference>
<evidence type="ECO:0000256" key="6">
    <source>
        <dbReference type="ARBA" id="ARBA00023136"/>
    </source>
</evidence>
<dbReference type="PANTHER" id="PTHR43738">
    <property type="entry name" value="ABC TRANSPORTER, MEMBRANE PROTEIN"/>
    <property type="match status" value="1"/>
</dbReference>
<evidence type="ECO:0000256" key="2">
    <source>
        <dbReference type="ARBA" id="ARBA00022448"/>
    </source>
</evidence>
<accession>A3ILP1</accession>
<dbReference type="OrthoDB" id="180999at2"/>
<reference evidence="10 11" key="1">
    <citation type="submission" date="2007-03" db="EMBL/GenBank/DDBJ databases">
        <authorList>
            <person name="Stal L."/>
            <person name="Ferriera S."/>
            <person name="Johnson J."/>
            <person name="Kravitz S."/>
            <person name="Beeson K."/>
            <person name="Sutton G."/>
            <person name="Rogers Y.-H."/>
            <person name="Friedman R."/>
            <person name="Frazier M."/>
            <person name="Venter J.C."/>
        </authorList>
    </citation>
    <scope>NUCLEOTIDE SEQUENCE [LARGE SCALE GENOMIC DNA]</scope>
    <source>
        <strain evidence="10 11">CCY0110</strain>
    </source>
</reference>
<feature type="transmembrane region" description="Helical" evidence="7">
    <location>
        <begin position="317"/>
        <end position="338"/>
    </location>
</feature>
<dbReference type="NCBIfam" id="TIGR01185">
    <property type="entry name" value="devC"/>
    <property type="match status" value="1"/>
</dbReference>
<comment type="subcellular location">
    <subcellularLocation>
        <location evidence="1">Cell membrane</location>
        <topology evidence="1">Multi-pass membrane protein</topology>
    </subcellularLocation>
</comment>
<keyword evidence="2" id="KW-0813">Transport</keyword>
<feature type="transmembrane region" description="Helical" evidence="7">
    <location>
        <begin position="20"/>
        <end position="44"/>
    </location>
</feature>
<feature type="transmembrane region" description="Helical" evidence="7">
    <location>
        <begin position="350"/>
        <end position="372"/>
    </location>
</feature>
<dbReference type="InterPro" id="IPR025857">
    <property type="entry name" value="MacB_PCD"/>
</dbReference>
<evidence type="ECO:0000259" key="9">
    <source>
        <dbReference type="Pfam" id="PF12704"/>
    </source>
</evidence>
<dbReference type="InterPro" id="IPR051125">
    <property type="entry name" value="ABC-4/HrtB_transporter"/>
</dbReference>
<evidence type="ECO:0000256" key="5">
    <source>
        <dbReference type="ARBA" id="ARBA00022989"/>
    </source>
</evidence>
<dbReference type="InterPro" id="IPR003838">
    <property type="entry name" value="ABC3_permease_C"/>
</dbReference>
<dbReference type="AlphaFoldDB" id="A3ILP1"/>
<evidence type="ECO:0000256" key="3">
    <source>
        <dbReference type="ARBA" id="ARBA00022475"/>
    </source>
</evidence>
<dbReference type="EMBL" id="AAXW01000005">
    <property type="protein sequence ID" value="EAZ92692.1"/>
    <property type="molecule type" value="Genomic_DNA"/>
</dbReference>
<keyword evidence="5 7" id="KW-1133">Transmembrane helix</keyword>
<gene>
    <name evidence="10" type="ORF">CY0110_24036</name>
</gene>
<evidence type="ECO:0000259" key="8">
    <source>
        <dbReference type="Pfam" id="PF02687"/>
    </source>
</evidence>
<sequence>MILQIPLAWLILVKERSRLLVAIAGIAFAVILIFMQLGFMNALYDSATAPHRNLKADLVLLNPQSEVLFSLRSFPRIRLYQAQRVEGVELVNFLYSRLGNWKNPQTRRTRSILMLGFDPSRPAFQFPGVNENLEALKKPDRVIFDQLSRPEFGPIAETFQNNQFVETEVNGTRIQVAGLFSMGTSFSADGHAITSDTTFLHIFKQSQQSQIDLGLITLKSGFEPQKVIKELSKALPNDVKVMTVDEFAALEKNYWENSVAIGFIFGLGAFMGFIVGAVIVYQIIYTDVYNHLSEYATLKAMGYKHTYLLKIVLEESIILAFLGYIPGLLLSILMYIYLESETQLPVMMTVDVAIFVLILAIIMCFVAGSIAMRKLNSADPADIF</sequence>
<keyword evidence="4 7" id="KW-0812">Transmembrane</keyword>